<gene>
    <name evidence="1" type="ORF">TVAG_038620</name>
</gene>
<protein>
    <submittedName>
        <fullName evidence="1">Uncharacterized protein</fullName>
    </submittedName>
</protein>
<proteinExistence type="predicted"/>
<evidence type="ECO:0000313" key="1">
    <source>
        <dbReference type="EMBL" id="EAY14754.1"/>
    </source>
</evidence>
<name>A2DY18_TRIV3</name>
<dbReference type="RefSeq" id="XP_001326977.1">
    <property type="nucleotide sequence ID" value="XM_001326942.1"/>
</dbReference>
<dbReference type="EMBL" id="DS113266">
    <property type="protein sequence ID" value="EAY14754.1"/>
    <property type="molecule type" value="Genomic_DNA"/>
</dbReference>
<dbReference type="KEGG" id="tva:75680632"/>
<dbReference type="VEuPathDB" id="TrichDB:TVAGG3_0960600"/>
<keyword evidence="2" id="KW-1185">Reference proteome</keyword>
<dbReference type="VEuPathDB" id="TrichDB:TVAG_345320"/>
<evidence type="ECO:0000313" key="2">
    <source>
        <dbReference type="Proteomes" id="UP000001542"/>
    </source>
</evidence>
<accession>A2DY18</accession>
<reference evidence="1" key="1">
    <citation type="submission" date="2006-10" db="EMBL/GenBank/DDBJ databases">
        <authorList>
            <person name="Amadeo P."/>
            <person name="Zhao Q."/>
            <person name="Wortman J."/>
            <person name="Fraser-Liggett C."/>
            <person name="Carlton J."/>
        </authorList>
    </citation>
    <scope>NUCLEOTIDE SEQUENCE</scope>
    <source>
        <strain evidence="1">G3</strain>
    </source>
</reference>
<organism evidence="1 2">
    <name type="scientific">Trichomonas vaginalis (strain ATCC PRA-98 / G3)</name>
    <dbReference type="NCBI Taxonomy" id="412133"/>
    <lineage>
        <taxon>Eukaryota</taxon>
        <taxon>Metamonada</taxon>
        <taxon>Parabasalia</taxon>
        <taxon>Trichomonadida</taxon>
        <taxon>Trichomonadidae</taxon>
        <taxon>Trichomonas</taxon>
    </lineage>
</organism>
<dbReference type="AlphaFoldDB" id="A2DY18"/>
<dbReference type="InParanoid" id="A2DY18"/>
<reference evidence="1" key="2">
    <citation type="journal article" date="2007" name="Science">
        <title>Draft genome sequence of the sexually transmitted pathogen Trichomonas vaginalis.</title>
        <authorList>
            <person name="Carlton J.M."/>
            <person name="Hirt R.P."/>
            <person name="Silva J.C."/>
            <person name="Delcher A.L."/>
            <person name="Schatz M."/>
            <person name="Zhao Q."/>
            <person name="Wortman J.R."/>
            <person name="Bidwell S.L."/>
            <person name="Alsmark U.C.M."/>
            <person name="Besteiro S."/>
            <person name="Sicheritz-Ponten T."/>
            <person name="Noel C.J."/>
            <person name="Dacks J.B."/>
            <person name="Foster P.G."/>
            <person name="Simillion C."/>
            <person name="Van de Peer Y."/>
            <person name="Miranda-Saavedra D."/>
            <person name="Barton G.J."/>
            <person name="Westrop G.D."/>
            <person name="Mueller S."/>
            <person name="Dessi D."/>
            <person name="Fiori P.L."/>
            <person name="Ren Q."/>
            <person name="Paulsen I."/>
            <person name="Zhang H."/>
            <person name="Bastida-Corcuera F.D."/>
            <person name="Simoes-Barbosa A."/>
            <person name="Brown M.T."/>
            <person name="Hayes R.D."/>
            <person name="Mukherjee M."/>
            <person name="Okumura C.Y."/>
            <person name="Schneider R."/>
            <person name="Smith A.J."/>
            <person name="Vanacova S."/>
            <person name="Villalvazo M."/>
            <person name="Haas B.J."/>
            <person name="Pertea M."/>
            <person name="Feldblyum T.V."/>
            <person name="Utterback T.R."/>
            <person name="Shu C.L."/>
            <person name="Osoegawa K."/>
            <person name="de Jong P.J."/>
            <person name="Hrdy I."/>
            <person name="Horvathova L."/>
            <person name="Zubacova Z."/>
            <person name="Dolezal P."/>
            <person name="Malik S.B."/>
            <person name="Logsdon J.M. Jr."/>
            <person name="Henze K."/>
            <person name="Gupta A."/>
            <person name="Wang C.C."/>
            <person name="Dunne R.L."/>
            <person name="Upcroft J.A."/>
            <person name="Upcroft P."/>
            <person name="White O."/>
            <person name="Salzberg S.L."/>
            <person name="Tang P."/>
            <person name="Chiu C.-H."/>
            <person name="Lee Y.-S."/>
            <person name="Embley T.M."/>
            <person name="Coombs G.H."/>
            <person name="Mottram J.C."/>
            <person name="Tachezy J."/>
            <person name="Fraser-Liggett C.M."/>
            <person name="Johnson P.J."/>
        </authorList>
    </citation>
    <scope>NUCLEOTIDE SEQUENCE [LARGE SCALE GENOMIC DNA]</scope>
    <source>
        <strain evidence="1">G3</strain>
    </source>
</reference>
<sequence>MSATNTLDDSGFQQQLNESSHEIFEKRGAANHLRAQFVKDISKIVINSNNPNLISIQPHVKPMDSAAWGRCLCFVVAYLRRYKMEQSLQAMKHECQILPKNTGFHRASDLEIFFSTIKKTAIVVADQSFDERVIEFKEKMDSEKLLKRPPKRIKRKAQEEE</sequence>
<dbReference type="Proteomes" id="UP000001542">
    <property type="component" value="Unassembled WGS sequence"/>
</dbReference>
<dbReference type="SMR" id="A2DY18"/>